<protein>
    <submittedName>
        <fullName evidence="2">Uncharacterized conserved protein YbjT, contains NAD(P)-binding and DUF2867 domains</fullName>
    </submittedName>
</protein>
<dbReference type="OrthoDB" id="2149806at2"/>
<evidence type="ECO:0000313" key="2">
    <source>
        <dbReference type="EMBL" id="SKC86911.1"/>
    </source>
</evidence>
<dbReference type="Pfam" id="PF05368">
    <property type="entry name" value="NmrA"/>
    <property type="match status" value="1"/>
</dbReference>
<dbReference type="Proteomes" id="UP000190961">
    <property type="component" value="Unassembled WGS sequence"/>
</dbReference>
<reference evidence="2 3" key="1">
    <citation type="submission" date="2017-02" db="EMBL/GenBank/DDBJ databases">
        <authorList>
            <person name="Peterson S.W."/>
        </authorList>
    </citation>
    <scope>NUCLEOTIDE SEQUENCE [LARGE SCALE GENOMIC DNA]</scope>
    <source>
        <strain evidence="2 3">DSM 25262</strain>
    </source>
</reference>
<dbReference type="Gene3D" id="3.90.25.10">
    <property type="entry name" value="UDP-galactose 4-epimerase, domain 1"/>
    <property type="match status" value="1"/>
</dbReference>
<dbReference type="RefSeq" id="WP_079689772.1">
    <property type="nucleotide sequence ID" value="NZ_FUZU01000004.1"/>
</dbReference>
<accession>A0A1T5MF88</accession>
<evidence type="ECO:0000259" key="1">
    <source>
        <dbReference type="Pfam" id="PF05368"/>
    </source>
</evidence>
<dbReference type="PANTHER" id="PTHR43162">
    <property type="match status" value="1"/>
</dbReference>
<dbReference type="STRING" id="688867.SAMN05660236_5287"/>
<feature type="domain" description="NmrA-like" evidence="1">
    <location>
        <begin position="2"/>
        <end position="259"/>
    </location>
</feature>
<dbReference type="EMBL" id="FUZU01000004">
    <property type="protein sequence ID" value="SKC86911.1"/>
    <property type="molecule type" value="Genomic_DNA"/>
</dbReference>
<dbReference type="InterPro" id="IPR036291">
    <property type="entry name" value="NAD(P)-bd_dom_sf"/>
</dbReference>
<dbReference type="Gene3D" id="3.40.50.720">
    <property type="entry name" value="NAD(P)-binding Rossmann-like Domain"/>
    <property type="match status" value="1"/>
</dbReference>
<proteinExistence type="predicted"/>
<gene>
    <name evidence="2" type="ORF">SAMN05660236_5287</name>
</gene>
<dbReference type="AlphaFoldDB" id="A0A1T5MF88"/>
<sequence>MKIIVTGSLGNISKPLTKELVQKGHAITVISSKPEKQKDIEALGATAAIGTVEDIDFLTTTFTGADAVYCMLPPNDYFNQDLDLVAYYQRIGSNYAQAIQQAAVKRVVHLSSIGAHLDKDSGIILGHHHVENILKELSGVGITHMRPTYFYYNLYNYIPMIKNVGSIAANYGGEDKVVMVSPIDIAAAIAEEIVTPLTGRKIRYVSSDERTCNEIASILGVAIGRPDLKWTTITNEQMLSSLEAVGMSPMIAPDFVEMYASLHNGKLSEDYYKNKPAVEGKIKVTDFAKEFAAIFKQD</sequence>
<keyword evidence="3" id="KW-1185">Reference proteome</keyword>
<dbReference type="InterPro" id="IPR008030">
    <property type="entry name" value="NmrA-like"/>
</dbReference>
<dbReference type="PANTHER" id="PTHR43162:SF1">
    <property type="entry name" value="PRESTALK A DIFFERENTIATION PROTEIN A"/>
    <property type="match status" value="1"/>
</dbReference>
<name>A0A1T5MF88_9BACT</name>
<dbReference type="InterPro" id="IPR051604">
    <property type="entry name" value="Ergot_Alk_Oxidoreductase"/>
</dbReference>
<organism evidence="2 3">
    <name type="scientific">Ohtaekwangia koreensis</name>
    <dbReference type="NCBI Taxonomy" id="688867"/>
    <lineage>
        <taxon>Bacteria</taxon>
        <taxon>Pseudomonadati</taxon>
        <taxon>Bacteroidota</taxon>
        <taxon>Cytophagia</taxon>
        <taxon>Cytophagales</taxon>
        <taxon>Fulvivirgaceae</taxon>
        <taxon>Ohtaekwangia</taxon>
    </lineage>
</organism>
<dbReference type="SUPFAM" id="SSF51735">
    <property type="entry name" value="NAD(P)-binding Rossmann-fold domains"/>
    <property type="match status" value="1"/>
</dbReference>
<evidence type="ECO:0000313" key="3">
    <source>
        <dbReference type="Proteomes" id="UP000190961"/>
    </source>
</evidence>